<dbReference type="InterPro" id="IPR050087">
    <property type="entry name" value="AON_synthase_class-II"/>
</dbReference>
<dbReference type="CDD" id="cd06454">
    <property type="entry name" value="KBL_like"/>
    <property type="match status" value="1"/>
</dbReference>
<evidence type="ECO:0000256" key="2">
    <source>
        <dbReference type="ARBA" id="ARBA00004746"/>
    </source>
</evidence>
<dbReference type="InterPro" id="IPR015422">
    <property type="entry name" value="PyrdxlP-dep_Trfase_small"/>
</dbReference>
<dbReference type="InterPro" id="IPR015421">
    <property type="entry name" value="PyrdxlP-dep_Trfase_major"/>
</dbReference>
<feature type="binding site" evidence="9">
    <location>
        <position position="352"/>
    </location>
    <ligand>
        <name>substrate</name>
    </ligand>
</feature>
<evidence type="ECO:0000259" key="11">
    <source>
        <dbReference type="Pfam" id="PF00155"/>
    </source>
</evidence>
<evidence type="ECO:0000256" key="1">
    <source>
        <dbReference type="ARBA" id="ARBA00001933"/>
    </source>
</evidence>
<comment type="pathway">
    <text evidence="2 9">Cofactor biosynthesis; biotin biosynthesis.</text>
</comment>
<dbReference type="EC" id="2.3.1.47" evidence="9"/>
<evidence type="ECO:0000256" key="7">
    <source>
        <dbReference type="ARBA" id="ARBA00022898"/>
    </source>
</evidence>
<dbReference type="GO" id="GO:0009102">
    <property type="term" value="P:biotin biosynthetic process"/>
    <property type="evidence" value="ECO:0007669"/>
    <property type="project" value="UniProtKB-UniRule"/>
</dbReference>
<comment type="cofactor">
    <cofactor evidence="1 9 10">
        <name>pyridoxal 5'-phosphate</name>
        <dbReference type="ChEBI" id="CHEBI:597326"/>
    </cofactor>
</comment>
<dbReference type="OrthoDB" id="9807157at2"/>
<keyword evidence="7 9" id="KW-0663">Pyridoxal phosphate</keyword>
<dbReference type="InterPro" id="IPR004839">
    <property type="entry name" value="Aminotransferase_I/II_large"/>
</dbReference>
<feature type="binding site" evidence="9">
    <location>
        <position position="178"/>
    </location>
    <ligand>
        <name>pyridoxal 5'-phosphate</name>
        <dbReference type="ChEBI" id="CHEBI:597326"/>
    </ligand>
</feature>
<dbReference type="Pfam" id="PF00155">
    <property type="entry name" value="Aminotran_1_2"/>
    <property type="match status" value="1"/>
</dbReference>
<reference evidence="13" key="1">
    <citation type="submission" date="2016-10" db="EMBL/GenBank/DDBJ databases">
        <authorList>
            <person name="Varghese N."/>
            <person name="Submissions S."/>
        </authorList>
    </citation>
    <scope>NUCLEOTIDE SEQUENCE [LARGE SCALE GENOMIC DNA]</scope>
    <source>
        <strain evidence="13">CGMCC 1.10971</strain>
    </source>
</reference>
<protein>
    <recommendedName>
        <fullName evidence="9">8-amino-7-oxononanoate synthase</fullName>
        <shortName evidence="9">AONS</shortName>
        <ecNumber evidence="9">2.3.1.47</ecNumber>
    </recommendedName>
    <alternativeName>
        <fullName evidence="9">7-keto-8-amino-pelargonic acid synthase</fullName>
        <shortName evidence="9">7-KAP synthase</shortName>
        <shortName evidence="9">KAPA synthase</shortName>
    </alternativeName>
    <alternativeName>
        <fullName evidence="9">8-amino-7-ketopelargonate synthase</fullName>
    </alternativeName>
</protein>
<gene>
    <name evidence="9" type="primary">bioF</name>
    <name evidence="12" type="ORF">SAMN05216175_10236</name>
</gene>
<evidence type="ECO:0000313" key="13">
    <source>
        <dbReference type="Proteomes" id="UP000198623"/>
    </source>
</evidence>
<dbReference type="InterPro" id="IPR015424">
    <property type="entry name" value="PyrdxlP-dep_Trfase"/>
</dbReference>
<evidence type="ECO:0000256" key="10">
    <source>
        <dbReference type="PIRSR" id="PIRSR604723-51"/>
    </source>
</evidence>
<keyword evidence="5 9" id="KW-0808">Transferase</keyword>
<name>A0A1I2MQY2_9GAMM</name>
<feature type="modified residue" description="N6-(pyridoxal phosphate)lysine" evidence="9 10">
    <location>
        <position position="238"/>
    </location>
</feature>
<comment type="catalytic activity">
    <reaction evidence="8 9">
        <text>6-carboxyhexanoyl-[ACP] + L-alanine + H(+) = (8S)-8-amino-7-oxononanoate + holo-[ACP] + CO2</text>
        <dbReference type="Rhea" id="RHEA:42288"/>
        <dbReference type="Rhea" id="RHEA-COMP:9685"/>
        <dbReference type="Rhea" id="RHEA-COMP:9955"/>
        <dbReference type="ChEBI" id="CHEBI:15378"/>
        <dbReference type="ChEBI" id="CHEBI:16526"/>
        <dbReference type="ChEBI" id="CHEBI:57972"/>
        <dbReference type="ChEBI" id="CHEBI:64479"/>
        <dbReference type="ChEBI" id="CHEBI:78846"/>
        <dbReference type="ChEBI" id="CHEBI:149468"/>
        <dbReference type="EC" id="2.3.1.47"/>
    </reaction>
</comment>
<feature type="binding site" evidence="9">
    <location>
        <position position="20"/>
    </location>
    <ligand>
        <name>substrate</name>
    </ligand>
</feature>
<dbReference type="InterPro" id="IPR001917">
    <property type="entry name" value="Aminotrans_II_pyridoxalP_BS"/>
</dbReference>
<organism evidence="12 13">
    <name type="scientific">Neptunomonas qingdaonensis</name>
    <dbReference type="NCBI Taxonomy" id="1045558"/>
    <lineage>
        <taxon>Bacteria</taxon>
        <taxon>Pseudomonadati</taxon>
        <taxon>Pseudomonadota</taxon>
        <taxon>Gammaproteobacteria</taxon>
        <taxon>Oceanospirillales</taxon>
        <taxon>Oceanospirillaceae</taxon>
        <taxon>Neptunomonas</taxon>
    </lineage>
</organism>
<evidence type="ECO:0000256" key="4">
    <source>
        <dbReference type="ARBA" id="ARBA00011738"/>
    </source>
</evidence>
<evidence type="ECO:0000256" key="5">
    <source>
        <dbReference type="ARBA" id="ARBA00022679"/>
    </source>
</evidence>
<keyword evidence="13" id="KW-1185">Reference proteome</keyword>
<dbReference type="AlphaFoldDB" id="A0A1I2MQY2"/>
<evidence type="ECO:0000256" key="8">
    <source>
        <dbReference type="ARBA" id="ARBA00047715"/>
    </source>
</evidence>
<dbReference type="Proteomes" id="UP000198623">
    <property type="component" value="Unassembled WGS sequence"/>
</dbReference>
<feature type="binding site" evidence="9">
    <location>
        <begin position="107"/>
        <end position="108"/>
    </location>
    <ligand>
        <name>pyridoxal 5'-phosphate</name>
        <dbReference type="ChEBI" id="CHEBI:597326"/>
    </ligand>
</feature>
<dbReference type="GO" id="GO:0030170">
    <property type="term" value="F:pyridoxal phosphate binding"/>
    <property type="evidence" value="ECO:0007669"/>
    <property type="project" value="UniProtKB-UniRule"/>
</dbReference>
<evidence type="ECO:0000256" key="9">
    <source>
        <dbReference type="HAMAP-Rule" id="MF_01693"/>
    </source>
</evidence>
<evidence type="ECO:0000256" key="3">
    <source>
        <dbReference type="ARBA" id="ARBA00010008"/>
    </source>
</evidence>
<dbReference type="NCBIfam" id="TIGR00858">
    <property type="entry name" value="bioF"/>
    <property type="match status" value="1"/>
</dbReference>
<proteinExistence type="inferred from homology"/>
<dbReference type="STRING" id="1045558.SAMN05216175_10236"/>
<evidence type="ECO:0000313" key="12">
    <source>
        <dbReference type="EMBL" id="SFF93862.1"/>
    </source>
</evidence>
<dbReference type="HAMAP" id="MF_01693">
    <property type="entry name" value="BioF_aminotrans_2"/>
    <property type="match status" value="1"/>
</dbReference>
<dbReference type="EMBL" id="FOOU01000002">
    <property type="protein sequence ID" value="SFF93862.1"/>
    <property type="molecule type" value="Genomic_DNA"/>
</dbReference>
<feature type="binding site" evidence="9">
    <location>
        <position position="235"/>
    </location>
    <ligand>
        <name>pyridoxal 5'-phosphate</name>
        <dbReference type="ChEBI" id="CHEBI:597326"/>
    </ligand>
</feature>
<dbReference type="GO" id="GO:0008710">
    <property type="term" value="F:8-amino-7-oxononanoate synthase activity"/>
    <property type="evidence" value="ECO:0007669"/>
    <property type="project" value="UniProtKB-UniRule"/>
</dbReference>
<dbReference type="PANTHER" id="PTHR13693">
    <property type="entry name" value="CLASS II AMINOTRANSFERASE/8-AMINO-7-OXONONANOATE SYNTHASE"/>
    <property type="match status" value="1"/>
</dbReference>
<comment type="subunit">
    <text evidence="4 9">Homodimer.</text>
</comment>
<dbReference type="Gene3D" id="3.40.640.10">
    <property type="entry name" value="Type I PLP-dependent aspartate aminotransferase-like (Major domain)"/>
    <property type="match status" value="1"/>
</dbReference>
<dbReference type="UniPathway" id="UPA00078"/>
<dbReference type="PANTHER" id="PTHR13693:SF100">
    <property type="entry name" value="8-AMINO-7-OXONONANOATE SYNTHASE"/>
    <property type="match status" value="1"/>
</dbReference>
<dbReference type="InterPro" id="IPR022834">
    <property type="entry name" value="AONS_Proteobacteria"/>
</dbReference>
<feature type="binding site" evidence="9">
    <location>
        <position position="132"/>
    </location>
    <ligand>
        <name>substrate</name>
    </ligand>
</feature>
<dbReference type="PROSITE" id="PS00599">
    <property type="entry name" value="AA_TRANSFER_CLASS_2"/>
    <property type="match status" value="1"/>
</dbReference>
<sequence length="384" mass="41443">MSFDQLAAELDARKAASLYRERKVLQSPQQPEVVVDGKAYLAFCSNDYLGLANHPAIISAFKQAADEYGVGGGASHLVNGHSVHHHALEEELAEFTGRPRAILFSNGYMANLGTVNALLDKQDAVFEDRLNHASLLDAGLLSGARFQRYLHNDTASLAQRLGKTQARRALVVTDGVFSMDGDIADLPAICEVAHQHNAWVMVDDAHGIGCLGKTGAGCAEHFNLSEQQVPVLMGTLGKAFGTSGAFVAGSEVLIETLIQHARTYIYTTSMPPAVAAATRASLKLVQAEQWRREQLQSLIERFRRGCEQLGLDLMDSPTPIQPIMIGDSDKAMSMSAALREKGMFITAIRPPTVPSGSARLRVTLSASHTEAQVDRLLDALGQVK</sequence>
<accession>A0A1I2MQY2</accession>
<dbReference type="InterPro" id="IPR004723">
    <property type="entry name" value="AONS_Archaea/Proteobacteria"/>
</dbReference>
<feature type="domain" description="Aminotransferase class I/classII large" evidence="11">
    <location>
        <begin position="41"/>
        <end position="380"/>
    </location>
</feature>
<dbReference type="Gene3D" id="3.90.1150.10">
    <property type="entry name" value="Aspartate Aminotransferase, domain 1"/>
    <property type="match status" value="1"/>
</dbReference>
<evidence type="ECO:0000256" key="6">
    <source>
        <dbReference type="ARBA" id="ARBA00022756"/>
    </source>
</evidence>
<dbReference type="SUPFAM" id="SSF53383">
    <property type="entry name" value="PLP-dependent transferases"/>
    <property type="match status" value="1"/>
</dbReference>
<feature type="binding site" evidence="9">
    <location>
        <position position="206"/>
    </location>
    <ligand>
        <name>pyridoxal 5'-phosphate</name>
        <dbReference type="ChEBI" id="CHEBI:597326"/>
    </ligand>
</feature>
<keyword evidence="6 9" id="KW-0093">Biotin biosynthesis</keyword>
<dbReference type="RefSeq" id="WP_090724322.1">
    <property type="nucleotide sequence ID" value="NZ_FOOU01000002.1"/>
</dbReference>
<comment type="similarity">
    <text evidence="3 9">Belongs to the class-II pyridoxal-phosphate-dependent aminotransferase family. BioF subfamily.</text>
</comment>
<comment type="function">
    <text evidence="9">Catalyzes the decarboxylative condensation of pimeloyl-[acyl-carrier protein] and L-alanine to produce 8-amino-7-oxononanoate (AON), [acyl-carrier protein], and carbon dioxide.</text>
</comment>